<evidence type="ECO:0000313" key="2">
    <source>
        <dbReference type="Proteomes" id="UP000204235"/>
    </source>
</evidence>
<keyword evidence="2" id="KW-1185">Reference proteome</keyword>
<dbReference type="EMBL" id="KF623294">
    <property type="protein sequence ID" value="AGX01944.1"/>
    <property type="molecule type" value="Genomic_DNA"/>
</dbReference>
<protein>
    <submittedName>
        <fullName evidence="1">Uncharacterized protein</fullName>
    </submittedName>
</protein>
<dbReference type="KEGG" id="vg:18501111"/>
<proteinExistence type="predicted"/>
<reference evidence="1 2" key="1">
    <citation type="journal article" date="2014" name="FEMS Microbiol. Lett.">
        <title>The genome of the Erwinia amylovora phage PhiEaH1 reveals greater diversity and broadens the applicability of phages for the treatment of fire blight.</title>
        <authorList>
            <person name="Meczker K."/>
            <person name="Domotor D."/>
            <person name="Vass J."/>
            <person name="Rakhely G."/>
            <person name="Schneider G."/>
            <person name="Kovacs T."/>
        </authorList>
    </citation>
    <scope>NUCLEOTIDE SEQUENCE [LARGE SCALE GENOMIC DNA]</scope>
</reference>
<dbReference type="Proteomes" id="UP000204235">
    <property type="component" value="Segment"/>
</dbReference>
<evidence type="ECO:0000313" key="1">
    <source>
        <dbReference type="EMBL" id="AGX01944.1"/>
    </source>
</evidence>
<organism evidence="1 2">
    <name type="scientific">Erwinia phage PhiEaH1</name>
    <dbReference type="NCBI Taxonomy" id="1401669"/>
    <lineage>
        <taxon>Viruses</taxon>
        <taxon>Duplodnaviria</taxon>
        <taxon>Heunggongvirae</taxon>
        <taxon>Uroviricota</taxon>
        <taxon>Caudoviricetes</taxon>
        <taxon>Chimalliviridae</taxon>
        <taxon>Iapetusvirus</taxon>
        <taxon>Iapetusvirus EaH1</taxon>
    </lineage>
</organism>
<dbReference type="RefSeq" id="YP_009010275.1">
    <property type="nucleotide sequence ID" value="NC_023610.1"/>
</dbReference>
<sequence>MPQLNYGIPDVYESVTRPTNMNIIRSIINSTGIPEDTFIEYAGQNDGIPTYRTLLTNNRNTEPAKMSIYDKVQVTVEEEIKDEYLFNIPFVYDDKKTIWKDPKLPVWLQPVYEHVETTLSFRYRVVDLNKAKDWQTGMRRKLGLAWKDGSFQSSYKFVVPKLILLFLEQFHKMKEAVAPEGTTLPDWLQAHAIQPNTVLTTQAGTQPEWAFKENELDILGYFDFSQVPVEEKKQDTHTYEVSFTFKFQWERPIELVLGYPLVIHNQLVPKKFRPDNVIYDPGEIWGAASKSMSRYHQLMEAAGFKNHNSRGGMIIPFFDEFWPTQIGHDLTNLVQFMIQVKDDPTMVLDLKNIPGFTWNEKLLGIMTKDHKGLTKRTQSVVNIVLYIGDRPLDSSRLYVDENLVVRTTVPLKLTDVHHLRINLYTQLAFLTKEATDTLRSNPEWANLIFTVLEPEMYNQGLLPKSLKNIWIPDDEWWRCIQYLKQTDAKLFGPRVVWPTVMNMVIVANLT</sequence>
<dbReference type="OrthoDB" id="7008at10239"/>
<name>W8D0A0_9CAUD</name>
<dbReference type="GeneID" id="18501111"/>
<accession>W8D0A0</accession>